<dbReference type="SMART" id="SM00248">
    <property type="entry name" value="ANK"/>
    <property type="match status" value="5"/>
</dbReference>
<dbReference type="PANTHER" id="PTHR24120">
    <property type="entry name" value="GH07239P"/>
    <property type="match status" value="1"/>
</dbReference>
<feature type="coiled-coil region" evidence="2">
    <location>
        <begin position="1191"/>
        <end position="1245"/>
    </location>
</feature>
<evidence type="ECO:0000256" key="1">
    <source>
        <dbReference type="PROSITE-ProRule" id="PRU00023"/>
    </source>
</evidence>
<feature type="coiled-coil region" evidence="2">
    <location>
        <begin position="1291"/>
        <end position="1427"/>
    </location>
</feature>
<evidence type="ECO:0000313" key="4">
    <source>
        <dbReference type="Proteomes" id="UP000001548"/>
    </source>
</evidence>
<sequence>MLESKDDWFAAIDGRSHELVKSNLQKYGRSTDKDGRTGLMHAVANRDVDMVKILAYTEHSMTDSDGQTAIMMAALSNQGEICKRLISYEMASRDPEGRTPLMLAAKHSCMDAIIYLLPYQKTIQDNRGRTALMYAAEAGHLDVVKYLAIREREIVSHNNETALILAANAGYADVANYLRQFESNTLPGITSQSLQNLSNMSLNGSIQIGGDLASSLQAIDMFRNATSPGGPVFSNASKTQLEKDLEAKILALEQKLVTLHEESSSIYSDNVALQDQIKRLKQTLSEYKEKIDSLHATVEDSMATSSALRDTSRLANTNESMRNNLELSGLSSSATLKDATVQKLEADLAAAQAELNSLREKVVKDADTRVRDLESENERLRELVTNAKEQEATIAEYAKRDEEIVQLRSLLNTSEQENSRRVAELEEELARTKERLKESEEQLEILNSTTPSREVEEQLRRDLAEREREIDELKKTVKAQEAEIARLQDALHAACDAAEADALRTENESLRSMLAKVAESGSAEDALREELDRLRALVISRGIEIANMDRKLAESETEYNRLLEELNRVLAEVRDDDSAQVKNLRAELRAREEQISELRSLLSAQGQVVDSTREVDLLAEVDALKRELRNKRDEADKLRGLVDYEEDDRLRTLEATVQDLEEKLAQKEKDVIDLTRALQAAQNAQPFTDGEDTRRLREEVETYVKRISALERLVEARDDAIQQLNLRLNKTGDAVEASTTSVAMYEGEIQDINVLRSTIVKLEDIIRDKDRELDDLQQKLDDALNEVKYLPDDGSGRIHALEKDKEALNTHNMFLQNMIKEKEAEIERLRSNDSTADQAALKQQLRTTEEELNDLKEELFKTKEQLATQGTVPATFAEAAPANDDLINALRSDIDVLKAHVIEKTQEIKDLNKELLDKDDIIEELKDKLAFADSGDIVASERPVEAEVGDDEEVLKKISNANQGSNAELILRIAELEMEVEMLKEDLDLREEEVERLAEAIMHQERSFTHLREASIAKSGVEKSLRDALTNSTANSVLSTSEAGAHAMDELHGDLLKKHELEVAALKKKLDDGNAETKKKDELISAMGKDLEQLKADVIEKREELDTMRQALREREAMIESLRTDANSTREDHYRALEDENSRLKKHFDGLSPDEVELYKKYGLLAKLREQHKEAETALSDPETEMTPEERARKEALLASLTDDIVRLQRELKLIDQPTKSPEEYARLLNEAEAHQRDLAEIVKNRDALPKDLISVRQQTNEYKSLLKNKDLEIERLRVLLQDSLEKQGIREDENNKLRKIIADMQAALANSEDQIQRLKEDAVDASQHDKLLLEKLRVKELEVENLRKSLEESLAGGSADAKAVQSLRDQVSELESSLAALKDELSKKNEELARIPSDITATIKRLQDAENECEKLKVQYNTAIKERDILHTKLRKFCDENGIANPDSAVFLADVSSIDDLSRKVRELEEDNKRLMAEMINSDVKKRRAVVEMSQAITDLDDLNASYSEHLKSLNEKYGTSSMSLPDDSLSKSQIVDLTSKLRDLEVSLANEKDKVNGMNINNDVLKRKLDALERAVRSPVITSPTVVSPNSIADNSREAYNAIGAVGTVSDISKWKKD</sequence>
<dbReference type="PROSITE" id="PS50088">
    <property type="entry name" value="ANK_REPEAT"/>
    <property type="match status" value="1"/>
</dbReference>
<protein>
    <submittedName>
        <fullName evidence="3">Ankyrin repeat protein 1</fullName>
    </submittedName>
</protein>
<dbReference type="InterPro" id="IPR036770">
    <property type="entry name" value="Ankyrin_rpt-contain_sf"/>
</dbReference>
<feature type="repeat" description="ANK" evidence="1">
    <location>
        <begin position="127"/>
        <end position="159"/>
    </location>
</feature>
<name>A0A644EYT1_GIAIC</name>
<feature type="coiled-coil region" evidence="2">
    <location>
        <begin position="1056"/>
        <end position="1125"/>
    </location>
</feature>
<dbReference type="PROSITE" id="PS50297">
    <property type="entry name" value="ANK_REP_REGION"/>
    <property type="match status" value="1"/>
</dbReference>
<dbReference type="Gene3D" id="1.25.40.20">
    <property type="entry name" value="Ankyrin repeat-containing domain"/>
    <property type="match status" value="1"/>
</dbReference>
<dbReference type="Gene3D" id="1.10.287.1490">
    <property type="match status" value="1"/>
</dbReference>
<dbReference type="EMBL" id="AACB03000005">
    <property type="protein sequence ID" value="KAE8301312.1"/>
    <property type="molecule type" value="Genomic_DNA"/>
</dbReference>
<gene>
    <name evidence="3" type="ORF">GL50803_0041212</name>
</gene>
<dbReference type="InParanoid" id="A0A644EYT1"/>
<feature type="coiled-coil region" evidence="2">
    <location>
        <begin position="759"/>
        <end position="869"/>
    </location>
</feature>
<dbReference type="Proteomes" id="UP000001548">
    <property type="component" value="Unassembled WGS sequence"/>
</dbReference>
<dbReference type="InterPro" id="IPR002110">
    <property type="entry name" value="Ankyrin_rpt"/>
</dbReference>
<accession>A0A644EYT1</accession>
<evidence type="ECO:0000256" key="2">
    <source>
        <dbReference type="SAM" id="Coils"/>
    </source>
</evidence>
<reference evidence="3 4" key="1">
    <citation type="journal article" date="2007" name="Science">
        <title>Genomic minimalism in the early diverging intestinal parasite Giardia lamblia.</title>
        <authorList>
            <person name="Morrison H.G."/>
            <person name="McArthur A.G."/>
            <person name="Gillin F.D."/>
            <person name="Aley S.B."/>
            <person name="Adam R.D."/>
            <person name="Olsen G.J."/>
            <person name="Best A.A."/>
            <person name="Cande W.Z."/>
            <person name="Chen F."/>
            <person name="Cipriano M.J."/>
            <person name="Davids B.J."/>
            <person name="Dawson S.C."/>
            <person name="Elmendorf H.G."/>
            <person name="Hehl A.B."/>
            <person name="Holder M.E."/>
            <person name="Huse S.M."/>
            <person name="Kim U.U."/>
            <person name="Lasek-Nesselquist E."/>
            <person name="Manning G."/>
            <person name="Nigam A."/>
            <person name="Nixon J.E."/>
            <person name="Palm D."/>
            <person name="Passamaneck N.E."/>
            <person name="Prabhu A."/>
            <person name="Reich C.I."/>
            <person name="Reiner D.S."/>
            <person name="Samuelson J."/>
            <person name="Svard S.G."/>
            <person name="Sogin M.L."/>
        </authorList>
    </citation>
    <scope>NUCLEOTIDE SEQUENCE [LARGE SCALE GENOMIC DNA]</scope>
    <source>
        <strain evidence="3 4">WB C6</strain>
    </source>
</reference>
<feature type="coiled-coil region" evidence="2">
    <location>
        <begin position="1536"/>
        <end position="1577"/>
    </location>
</feature>
<evidence type="ECO:0000313" key="3">
    <source>
        <dbReference type="EMBL" id="KAE8301312.1"/>
    </source>
</evidence>
<dbReference type="Pfam" id="PF12796">
    <property type="entry name" value="Ank_2"/>
    <property type="match status" value="1"/>
</dbReference>
<feature type="coiled-coil region" evidence="2">
    <location>
        <begin position="1459"/>
        <end position="1486"/>
    </location>
</feature>
<dbReference type="SMR" id="A0A644EYT1"/>
<feature type="coiled-coil region" evidence="2">
    <location>
        <begin position="341"/>
        <end position="497"/>
    </location>
</feature>
<dbReference type="PANTHER" id="PTHR24120:SF4">
    <property type="entry name" value="GH07239P"/>
    <property type="match status" value="1"/>
</dbReference>
<feature type="coiled-coil region" evidence="2">
    <location>
        <begin position="235"/>
        <end position="297"/>
    </location>
</feature>
<feature type="coiled-coil region" evidence="2">
    <location>
        <begin position="894"/>
        <end position="928"/>
    </location>
</feature>
<dbReference type="SUPFAM" id="SSF48403">
    <property type="entry name" value="Ankyrin repeat"/>
    <property type="match status" value="1"/>
</dbReference>
<comment type="caution">
    <text evidence="3">The sequence shown here is derived from an EMBL/GenBank/DDBJ whole genome shotgun (WGS) entry which is preliminary data.</text>
</comment>
<keyword evidence="4" id="KW-1185">Reference proteome</keyword>
<keyword evidence="1" id="KW-0040">ANK repeat</keyword>
<proteinExistence type="predicted"/>
<organism evidence="3 4">
    <name type="scientific">Giardia intestinalis (strain ATCC 50803 / WB clone C6)</name>
    <name type="common">Giardia lamblia</name>
    <dbReference type="NCBI Taxonomy" id="184922"/>
    <lineage>
        <taxon>Eukaryota</taxon>
        <taxon>Metamonada</taxon>
        <taxon>Diplomonadida</taxon>
        <taxon>Hexamitidae</taxon>
        <taxon>Giardiinae</taxon>
        <taxon>Giardia</taxon>
    </lineage>
</organism>
<feature type="coiled-coil region" evidence="2">
    <location>
        <begin position="545"/>
        <end position="713"/>
    </location>
</feature>
<keyword evidence="2" id="KW-0175">Coiled coil</keyword>
<feature type="coiled-coil region" evidence="2">
    <location>
        <begin position="966"/>
        <end position="1000"/>
    </location>
</feature>